<organism evidence="1 2">
    <name type="scientific">Mucilaginibacter robiniae</name>
    <dbReference type="NCBI Taxonomy" id="2728022"/>
    <lineage>
        <taxon>Bacteria</taxon>
        <taxon>Pseudomonadati</taxon>
        <taxon>Bacteroidota</taxon>
        <taxon>Sphingobacteriia</taxon>
        <taxon>Sphingobacteriales</taxon>
        <taxon>Sphingobacteriaceae</taxon>
        <taxon>Mucilaginibacter</taxon>
    </lineage>
</organism>
<name>A0A7L5DVN2_9SPHI</name>
<dbReference type="InterPro" id="IPR032066">
    <property type="entry name" value="GP3_package"/>
</dbReference>
<protein>
    <recommendedName>
        <fullName evidence="3">DNA-packaging protein gp3</fullName>
    </recommendedName>
</protein>
<dbReference type="KEGG" id="mrob:HH214_04280"/>
<dbReference type="Gene3D" id="1.10.132.80">
    <property type="match status" value="1"/>
</dbReference>
<dbReference type="AlphaFoldDB" id="A0A7L5DVN2"/>
<gene>
    <name evidence="1" type="ORF">HH214_04280</name>
</gene>
<dbReference type="Pfam" id="PF16677">
    <property type="entry name" value="GP3_package"/>
    <property type="match status" value="1"/>
</dbReference>
<keyword evidence="2" id="KW-1185">Reference proteome</keyword>
<evidence type="ECO:0000313" key="1">
    <source>
        <dbReference type="EMBL" id="QJD95150.1"/>
    </source>
</evidence>
<evidence type="ECO:0008006" key="3">
    <source>
        <dbReference type="Google" id="ProtNLM"/>
    </source>
</evidence>
<sequence length="157" mass="17867">MKRKFLLFNSTNELTHLITKYFNWIEGEYHLEDTPVKTTAKSITETIQQKVWDREPQPATLSGLALYLGFESRQAFEQYETSGRFAAILKRARLQIESEYEKKLHFTSATGAIFALKSIGWTDKSETDDYSNLAANLKVEIQVTGPIPAGSEKEVTL</sequence>
<evidence type="ECO:0000313" key="2">
    <source>
        <dbReference type="Proteomes" id="UP000503278"/>
    </source>
</evidence>
<reference evidence="1 2" key="1">
    <citation type="submission" date="2020-04" db="EMBL/GenBank/DDBJ databases">
        <title>Genome sequencing of novel species.</title>
        <authorList>
            <person name="Heo J."/>
            <person name="Kim S.-J."/>
            <person name="Kim J.-S."/>
            <person name="Hong S.-B."/>
            <person name="Kwon S.-W."/>
        </authorList>
    </citation>
    <scope>NUCLEOTIDE SEQUENCE [LARGE SCALE GENOMIC DNA]</scope>
    <source>
        <strain evidence="1 2">F39-2</strain>
    </source>
</reference>
<proteinExistence type="predicted"/>
<accession>A0A7L5DVN2</accession>
<dbReference type="EMBL" id="CP051682">
    <property type="protein sequence ID" value="QJD95150.1"/>
    <property type="molecule type" value="Genomic_DNA"/>
</dbReference>
<dbReference type="Proteomes" id="UP000503278">
    <property type="component" value="Chromosome"/>
</dbReference>
<dbReference type="RefSeq" id="WP_169606167.1">
    <property type="nucleotide sequence ID" value="NZ_CP051682.1"/>
</dbReference>